<evidence type="ECO:0000313" key="6">
    <source>
        <dbReference type="EMBL" id="OGC33498.1"/>
    </source>
</evidence>
<evidence type="ECO:0000313" key="7">
    <source>
        <dbReference type="Proteomes" id="UP000177309"/>
    </source>
</evidence>
<dbReference type="InterPro" id="IPR040198">
    <property type="entry name" value="Fido_containing"/>
</dbReference>
<dbReference type="SUPFAM" id="SSF47413">
    <property type="entry name" value="lambda repressor-like DNA-binding domains"/>
    <property type="match status" value="1"/>
</dbReference>
<reference evidence="6 7" key="1">
    <citation type="journal article" date="2016" name="Nat. Commun.">
        <title>Thousands of microbial genomes shed light on interconnected biogeochemical processes in an aquifer system.</title>
        <authorList>
            <person name="Anantharaman K."/>
            <person name="Brown C.T."/>
            <person name="Hug L.A."/>
            <person name="Sharon I."/>
            <person name="Castelle C.J."/>
            <person name="Probst A.J."/>
            <person name="Thomas B.C."/>
            <person name="Singh A."/>
            <person name="Wilkins M.J."/>
            <person name="Karaoz U."/>
            <person name="Brodie E.L."/>
            <person name="Williams K.H."/>
            <person name="Hubbard S.S."/>
            <person name="Banfield J.F."/>
        </authorList>
    </citation>
    <scope>NUCLEOTIDE SEQUENCE [LARGE SCALE GENOMIC DNA]</scope>
</reference>
<dbReference type="PROSITE" id="PS50943">
    <property type="entry name" value="HTH_CROC1"/>
    <property type="match status" value="1"/>
</dbReference>
<dbReference type="InterPro" id="IPR036597">
    <property type="entry name" value="Fido-like_dom_sf"/>
</dbReference>
<feature type="domain" description="HTH cro/C1-type" evidence="4">
    <location>
        <begin position="9"/>
        <end position="63"/>
    </location>
</feature>
<dbReference type="Pfam" id="PF01381">
    <property type="entry name" value="HTH_3"/>
    <property type="match status" value="1"/>
</dbReference>
<dbReference type="SUPFAM" id="SSF140931">
    <property type="entry name" value="Fic-like"/>
    <property type="match status" value="1"/>
</dbReference>
<protein>
    <recommendedName>
        <fullName evidence="8">Fido domain-containing protein</fullName>
    </recommendedName>
</protein>
<dbReference type="CDD" id="cd00093">
    <property type="entry name" value="HTH_XRE"/>
    <property type="match status" value="1"/>
</dbReference>
<comment type="caution">
    <text evidence="6">The sequence shown here is derived from an EMBL/GenBank/DDBJ whole genome shotgun (WGS) entry which is preliminary data.</text>
</comment>
<dbReference type="Proteomes" id="UP000177309">
    <property type="component" value="Unassembled WGS sequence"/>
</dbReference>
<dbReference type="GO" id="GO:0005524">
    <property type="term" value="F:ATP binding"/>
    <property type="evidence" value="ECO:0007669"/>
    <property type="project" value="UniProtKB-KW"/>
</dbReference>
<feature type="site" description="Important for autoinhibition of adenylyltransferase activity" evidence="3">
    <location>
        <position position="113"/>
    </location>
</feature>
<dbReference type="InterPro" id="IPR010982">
    <property type="entry name" value="Lambda_DNA-bd_dom_sf"/>
</dbReference>
<feature type="binding site" evidence="2">
    <location>
        <begin position="274"/>
        <end position="275"/>
    </location>
    <ligand>
        <name>ATP</name>
        <dbReference type="ChEBI" id="CHEBI:30616"/>
    </ligand>
</feature>
<evidence type="ECO:0000256" key="3">
    <source>
        <dbReference type="PIRSR" id="PIRSR640198-3"/>
    </source>
</evidence>
<dbReference type="InterPro" id="IPR003812">
    <property type="entry name" value="Fido"/>
</dbReference>
<dbReference type="PANTHER" id="PTHR13504">
    <property type="entry name" value="FIDO DOMAIN-CONTAINING PROTEIN DDB_G0283145"/>
    <property type="match status" value="1"/>
</dbReference>
<dbReference type="Gene3D" id="1.10.3290.10">
    <property type="entry name" value="Fido-like domain"/>
    <property type="match status" value="1"/>
</dbReference>
<evidence type="ECO:0008006" key="8">
    <source>
        <dbReference type="Google" id="ProtNLM"/>
    </source>
</evidence>
<feature type="domain" description="Fido" evidence="5">
    <location>
        <begin position="162"/>
        <end position="295"/>
    </location>
</feature>
<dbReference type="PROSITE" id="PS51459">
    <property type="entry name" value="FIDO"/>
    <property type="match status" value="1"/>
</dbReference>
<sequence>MPHNYIEQIKAILNTTGLSQVELAKRLGITFAALNRWINKHSIPRAIAQKNIYALYKETVGVLPLSKETIKSLLCSLDKEKKKHLNVKKIIRDNRSFRDDLLLELTHNSNAIEGSTLTKKETESIIFDKAQIKDKSYVEHLEATNHAAALEAIFEGDFTGSITEAKIKELHRILLQGIRPDAGKYSKHHRAIRGVELTLPAPEDLPEEMQRFLRKINIVKGKIVAHIAALHADFEAIHPFGDGNGRVGRLIMIIQLLNAGYAPCVIENKRKAEYYEVLELAQRQSESHLIKFVIESILRGYQIIKRHKK</sequence>
<keyword evidence="2" id="KW-0547">Nucleotide-binding</keyword>
<organism evidence="6 7">
    <name type="scientific">candidate division WOR-1 bacterium RIFOXYC2_FULL_41_25</name>
    <dbReference type="NCBI Taxonomy" id="1802586"/>
    <lineage>
        <taxon>Bacteria</taxon>
        <taxon>Bacillati</taxon>
        <taxon>Saganbacteria</taxon>
    </lineage>
</organism>
<name>A0A1F4TLA2_UNCSA</name>
<feature type="active site" evidence="1">
    <location>
        <position position="238"/>
    </location>
</feature>
<dbReference type="PANTHER" id="PTHR13504:SF38">
    <property type="entry name" value="FIDO DOMAIN-CONTAINING PROTEIN"/>
    <property type="match status" value="1"/>
</dbReference>
<keyword evidence="2" id="KW-0067">ATP-binding</keyword>
<dbReference type="InterPro" id="IPR001387">
    <property type="entry name" value="Cro/C1-type_HTH"/>
</dbReference>
<dbReference type="GO" id="GO:0003677">
    <property type="term" value="F:DNA binding"/>
    <property type="evidence" value="ECO:0007669"/>
    <property type="project" value="InterPro"/>
</dbReference>
<evidence type="ECO:0000259" key="4">
    <source>
        <dbReference type="PROSITE" id="PS50943"/>
    </source>
</evidence>
<dbReference type="Pfam" id="PF02661">
    <property type="entry name" value="Fic"/>
    <property type="match status" value="1"/>
</dbReference>
<dbReference type="EMBL" id="MEUI01000034">
    <property type="protein sequence ID" value="OGC33498.1"/>
    <property type="molecule type" value="Genomic_DNA"/>
</dbReference>
<accession>A0A1F4TLA2</accession>
<feature type="binding site" evidence="2">
    <location>
        <begin position="242"/>
        <end position="249"/>
    </location>
    <ligand>
        <name>ATP</name>
        <dbReference type="ChEBI" id="CHEBI:30616"/>
    </ligand>
</feature>
<evidence type="ECO:0000256" key="1">
    <source>
        <dbReference type="PIRSR" id="PIRSR640198-1"/>
    </source>
</evidence>
<gene>
    <name evidence="6" type="ORF">A2462_06910</name>
</gene>
<evidence type="ECO:0000259" key="5">
    <source>
        <dbReference type="PROSITE" id="PS51459"/>
    </source>
</evidence>
<proteinExistence type="predicted"/>
<dbReference type="AlphaFoldDB" id="A0A1F4TLA2"/>
<dbReference type="Gene3D" id="1.10.260.40">
    <property type="entry name" value="lambda repressor-like DNA-binding domains"/>
    <property type="match status" value="1"/>
</dbReference>
<evidence type="ECO:0000256" key="2">
    <source>
        <dbReference type="PIRSR" id="PIRSR640198-2"/>
    </source>
</evidence>